<proteinExistence type="predicted"/>
<name>A0A2P4RAD0_RALPI</name>
<dbReference type="PANTHER" id="PTHR43861">
    <property type="entry name" value="TRANS-ACONITATE 2-METHYLTRANSFERASE-RELATED"/>
    <property type="match status" value="1"/>
</dbReference>
<evidence type="ECO:0000313" key="3">
    <source>
        <dbReference type="EMBL" id="MBX3892329.1"/>
    </source>
</evidence>
<dbReference type="GO" id="GO:0008168">
    <property type="term" value="F:methyltransferase activity"/>
    <property type="evidence" value="ECO:0007669"/>
    <property type="project" value="UniProtKB-KW"/>
</dbReference>
<feature type="domain" description="Methyltransferase" evidence="2">
    <location>
        <begin position="85"/>
        <end position="172"/>
    </location>
</feature>
<keyword evidence="1" id="KW-0808">Transferase</keyword>
<dbReference type="Proteomes" id="UP001199322">
    <property type="component" value="Unassembled WGS sequence"/>
</dbReference>
<comment type="caution">
    <text evidence="3">The sequence shown here is derived from an EMBL/GenBank/DDBJ whole genome shotgun (WGS) entry which is preliminary data.</text>
</comment>
<dbReference type="Gene3D" id="3.40.50.150">
    <property type="entry name" value="Vaccinia Virus protein VP39"/>
    <property type="match status" value="1"/>
</dbReference>
<protein>
    <submittedName>
        <fullName evidence="3">Class I SAM-dependent methyltransferase</fullName>
    </submittedName>
</protein>
<sequence>MHICVNCHAPLRPFAWSCNACGWRAAVHDGVACLAPEMLQDNDGFHEPLFDEYQKLQAEHFWFVYRRKLIVWALQRYFPRLQSFLEIGCGTAENLAAIADRFPHAEVCGGEPSLHALQMARRHCTAKFLQMDARAIPFVEAFDVVSAFDVIEHIDDDRLALSEMYKACRRGGGLILTVPQHPSLWSRVDDAAKHKRRYTRKDLVEKLRATGFRPLYVNSFMSLLLPVMVISRVHQKIARTDLEVDEGFRIGKTLNRLFSTVCDVEYRLLTRSLPFPAGGSLLAVAVKE</sequence>
<evidence type="ECO:0000259" key="2">
    <source>
        <dbReference type="Pfam" id="PF13649"/>
    </source>
</evidence>
<reference evidence="3" key="1">
    <citation type="submission" date="2018-06" db="EMBL/GenBank/DDBJ databases">
        <authorList>
            <person name="O'Rourke A."/>
        </authorList>
    </citation>
    <scope>NUCLEOTIDE SEQUENCE</scope>
    <source>
        <strain evidence="3">132550021-3</strain>
    </source>
</reference>
<dbReference type="GO" id="GO:0032259">
    <property type="term" value="P:methylation"/>
    <property type="evidence" value="ECO:0007669"/>
    <property type="project" value="UniProtKB-KW"/>
</dbReference>
<dbReference type="AlphaFoldDB" id="A0A2P4RAD0"/>
<dbReference type="CDD" id="cd02440">
    <property type="entry name" value="AdoMet_MTases"/>
    <property type="match status" value="1"/>
</dbReference>
<gene>
    <name evidence="3" type="ORF">DEE74_20900</name>
</gene>
<dbReference type="OrthoDB" id="9790457at2"/>
<dbReference type="InterPro" id="IPR029063">
    <property type="entry name" value="SAM-dependent_MTases_sf"/>
</dbReference>
<dbReference type="Pfam" id="PF13649">
    <property type="entry name" value="Methyltransf_25"/>
    <property type="match status" value="1"/>
</dbReference>
<keyword evidence="3" id="KW-0489">Methyltransferase</keyword>
<dbReference type="InterPro" id="IPR041698">
    <property type="entry name" value="Methyltransf_25"/>
</dbReference>
<dbReference type="EMBL" id="QGBI01000023">
    <property type="protein sequence ID" value="MBX3892329.1"/>
    <property type="molecule type" value="Genomic_DNA"/>
</dbReference>
<evidence type="ECO:0000313" key="4">
    <source>
        <dbReference type="Proteomes" id="UP001199322"/>
    </source>
</evidence>
<dbReference type="SUPFAM" id="SSF53335">
    <property type="entry name" value="S-adenosyl-L-methionine-dependent methyltransferases"/>
    <property type="match status" value="1"/>
</dbReference>
<accession>A0A2P4RAD0</accession>
<evidence type="ECO:0000256" key="1">
    <source>
        <dbReference type="ARBA" id="ARBA00022679"/>
    </source>
</evidence>
<organism evidence="3 4">
    <name type="scientific">Ralstonia pickettii</name>
    <name type="common">Burkholderia pickettii</name>
    <dbReference type="NCBI Taxonomy" id="329"/>
    <lineage>
        <taxon>Bacteria</taxon>
        <taxon>Pseudomonadati</taxon>
        <taxon>Pseudomonadota</taxon>
        <taxon>Betaproteobacteria</taxon>
        <taxon>Burkholderiales</taxon>
        <taxon>Burkholderiaceae</taxon>
        <taxon>Ralstonia</taxon>
    </lineage>
</organism>